<proteinExistence type="inferred from homology"/>
<keyword evidence="6" id="KW-0442">Lipid degradation</keyword>
<organism evidence="8">
    <name type="scientific">Salix viminalis</name>
    <name type="common">Common osier</name>
    <name type="synonym">Basket willow</name>
    <dbReference type="NCBI Taxonomy" id="40686"/>
    <lineage>
        <taxon>Eukaryota</taxon>
        <taxon>Viridiplantae</taxon>
        <taxon>Streptophyta</taxon>
        <taxon>Embryophyta</taxon>
        <taxon>Tracheophyta</taxon>
        <taxon>Spermatophyta</taxon>
        <taxon>Magnoliopsida</taxon>
        <taxon>eudicotyledons</taxon>
        <taxon>Gunneridae</taxon>
        <taxon>Pentapetalae</taxon>
        <taxon>rosids</taxon>
        <taxon>fabids</taxon>
        <taxon>Malpighiales</taxon>
        <taxon>Salicaceae</taxon>
        <taxon>Saliceae</taxon>
        <taxon>Salix</taxon>
    </lineage>
</organism>
<reference evidence="8" key="1">
    <citation type="submission" date="2019-03" db="EMBL/GenBank/DDBJ databases">
        <authorList>
            <person name="Mank J."/>
            <person name="Almeida P."/>
        </authorList>
    </citation>
    <scope>NUCLEOTIDE SEQUENCE</scope>
    <source>
        <strain evidence="8">78183</strain>
    </source>
</reference>
<dbReference type="InterPro" id="IPR001087">
    <property type="entry name" value="GDSL"/>
</dbReference>
<protein>
    <recommendedName>
        <fullName evidence="9">GDSL esterase/lipase</fullName>
    </recommendedName>
</protein>
<evidence type="ECO:0000256" key="7">
    <source>
        <dbReference type="ARBA" id="ARBA00023098"/>
    </source>
</evidence>
<gene>
    <name evidence="8" type="ORF">SVIM_LOCUS339507</name>
</gene>
<dbReference type="PANTHER" id="PTHR45650:SF75">
    <property type="entry name" value="GDSL-LIKE LIPASE_ACYLHYDROLASE"/>
    <property type="match status" value="1"/>
</dbReference>
<evidence type="ECO:0000313" key="8">
    <source>
        <dbReference type="EMBL" id="VFU50778.1"/>
    </source>
</evidence>
<dbReference type="EMBL" id="CAADRP010001741">
    <property type="protein sequence ID" value="VFU50778.1"/>
    <property type="molecule type" value="Genomic_DNA"/>
</dbReference>
<accession>A0A6N2MD64</accession>
<dbReference type="GO" id="GO:0005576">
    <property type="term" value="C:extracellular region"/>
    <property type="evidence" value="ECO:0007669"/>
    <property type="project" value="UniProtKB-SubCell"/>
</dbReference>
<comment type="similarity">
    <text evidence="2">Belongs to the 'GDSL' lipolytic enzyme family.</text>
</comment>
<evidence type="ECO:0000256" key="2">
    <source>
        <dbReference type="ARBA" id="ARBA00008668"/>
    </source>
</evidence>
<dbReference type="Gene3D" id="3.40.50.1110">
    <property type="entry name" value="SGNH hydrolase"/>
    <property type="match status" value="1"/>
</dbReference>
<evidence type="ECO:0000256" key="4">
    <source>
        <dbReference type="ARBA" id="ARBA00022729"/>
    </source>
</evidence>
<keyword evidence="4" id="KW-0732">Signal</keyword>
<name>A0A6N2MD64_SALVM</name>
<evidence type="ECO:0008006" key="9">
    <source>
        <dbReference type="Google" id="ProtNLM"/>
    </source>
</evidence>
<dbReference type="GO" id="GO:0016042">
    <property type="term" value="P:lipid catabolic process"/>
    <property type="evidence" value="ECO:0007669"/>
    <property type="project" value="UniProtKB-KW"/>
</dbReference>
<dbReference type="PANTHER" id="PTHR45650">
    <property type="entry name" value="GDSL-LIKE LIPASE/ACYLHYDROLASE-RELATED"/>
    <property type="match status" value="1"/>
</dbReference>
<dbReference type="AlphaFoldDB" id="A0A6N2MD64"/>
<evidence type="ECO:0000256" key="3">
    <source>
        <dbReference type="ARBA" id="ARBA00022525"/>
    </source>
</evidence>
<keyword evidence="5" id="KW-0378">Hydrolase</keyword>
<keyword evidence="7" id="KW-0443">Lipid metabolism</keyword>
<keyword evidence="3" id="KW-0964">Secreted</keyword>
<dbReference type="Pfam" id="PF00657">
    <property type="entry name" value="Lipase_GDSL"/>
    <property type="match status" value="1"/>
</dbReference>
<comment type="subcellular location">
    <subcellularLocation>
        <location evidence="1">Secreted</location>
    </subcellularLocation>
</comment>
<dbReference type="InterPro" id="IPR036514">
    <property type="entry name" value="SGNH_hydro_sf"/>
</dbReference>
<dbReference type="GO" id="GO:0016788">
    <property type="term" value="F:hydrolase activity, acting on ester bonds"/>
    <property type="evidence" value="ECO:0007669"/>
    <property type="project" value="InterPro"/>
</dbReference>
<evidence type="ECO:0000256" key="6">
    <source>
        <dbReference type="ARBA" id="ARBA00022963"/>
    </source>
</evidence>
<evidence type="ECO:0000256" key="5">
    <source>
        <dbReference type="ARBA" id="ARBA00022801"/>
    </source>
</evidence>
<evidence type="ECO:0000256" key="1">
    <source>
        <dbReference type="ARBA" id="ARBA00004613"/>
    </source>
</evidence>
<sequence length="191" mass="21130">MLILPCTGELVGFDKFIPSFSTTEGRDVLIGVNYASGGAGIHDETGKELGGRISPNRQLQNHKATFSSLIKLIGTRESAANYLNKCLYFVAMGSNDYLNNYFVPGYYKTSRLYTPEQYRDCTIMEQGELPCQDSDHLGAFLIPSLIYAATTLVLLVDRLNRDLKDAHFIYLSSYGMSSGDPSALGMHSIYI</sequence>
<dbReference type="InterPro" id="IPR051238">
    <property type="entry name" value="GDSL_esterase/lipase"/>
</dbReference>